<name>A0A6H1ZKZ1_9ZZZZ</name>
<evidence type="ECO:0000313" key="2">
    <source>
        <dbReference type="EMBL" id="QJH93869.1"/>
    </source>
</evidence>
<proteinExistence type="predicted"/>
<dbReference type="EMBL" id="MT144073">
    <property type="protein sequence ID" value="QJA48142.1"/>
    <property type="molecule type" value="Genomic_DNA"/>
</dbReference>
<reference evidence="1" key="1">
    <citation type="submission" date="2020-03" db="EMBL/GenBank/DDBJ databases">
        <title>The deep terrestrial virosphere.</title>
        <authorList>
            <person name="Holmfeldt K."/>
            <person name="Nilsson E."/>
            <person name="Simone D."/>
            <person name="Lopez-Fernandez M."/>
            <person name="Wu X."/>
            <person name="de Brujin I."/>
            <person name="Lundin D."/>
            <person name="Andersson A."/>
            <person name="Bertilsson S."/>
            <person name="Dopson M."/>
        </authorList>
    </citation>
    <scope>NUCLEOTIDE SEQUENCE</scope>
    <source>
        <strain evidence="1">TM448A00842</strain>
        <strain evidence="2">TM448B00141</strain>
    </source>
</reference>
<dbReference type="EMBL" id="MT144592">
    <property type="protein sequence ID" value="QJH93869.1"/>
    <property type="molecule type" value="Genomic_DNA"/>
</dbReference>
<sequence>MKKLFVFVLLAIMLLAGSVSAETITGRQAEEVLKATFPNSISLGINWADRFVGVTEDQAWDILTGSALSGNEPYTNRYVPGVYKCGNFAKDSVACIRNSIRGAAVFTMAIPGINHSIVAFITPDKKVMVLEPQNTNLNLRVGDYVEKVAIIRN</sequence>
<organism evidence="1">
    <name type="scientific">viral metagenome</name>
    <dbReference type="NCBI Taxonomy" id="1070528"/>
    <lineage>
        <taxon>unclassified sequences</taxon>
        <taxon>metagenomes</taxon>
        <taxon>organismal metagenomes</taxon>
    </lineage>
</organism>
<dbReference type="AlphaFoldDB" id="A0A6H1ZKZ1"/>
<evidence type="ECO:0000313" key="1">
    <source>
        <dbReference type="EMBL" id="QJA48142.1"/>
    </source>
</evidence>
<gene>
    <name evidence="1" type="ORF">TM448A00842_0005</name>
    <name evidence="2" type="ORF">TM448B00141_0055</name>
</gene>
<protein>
    <submittedName>
        <fullName evidence="1">Uncharacterized protein</fullName>
    </submittedName>
</protein>
<accession>A0A6H1ZKZ1</accession>